<organism evidence="3 4">
    <name type="scientific">Olea europaea subsp. europaea</name>
    <dbReference type="NCBI Taxonomy" id="158383"/>
    <lineage>
        <taxon>Eukaryota</taxon>
        <taxon>Viridiplantae</taxon>
        <taxon>Streptophyta</taxon>
        <taxon>Embryophyta</taxon>
        <taxon>Tracheophyta</taxon>
        <taxon>Spermatophyta</taxon>
        <taxon>Magnoliopsida</taxon>
        <taxon>eudicotyledons</taxon>
        <taxon>Gunneridae</taxon>
        <taxon>Pentapetalae</taxon>
        <taxon>asterids</taxon>
        <taxon>lamiids</taxon>
        <taxon>Lamiales</taxon>
        <taxon>Oleaceae</taxon>
        <taxon>Oleeae</taxon>
        <taxon>Olea</taxon>
    </lineage>
</organism>
<dbReference type="EMBL" id="CACTIH010009467">
    <property type="protein sequence ID" value="CAA3031634.1"/>
    <property type="molecule type" value="Genomic_DNA"/>
</dbReference>
<dbReference type="PANTHER" id="PTHR45717:SF14">
    <property type="entry name" value="LARGE RIBOSOMAL SUBUNIT PROTEIN ML101 (RPPR4)"/>
    <property type="match status" value="1"/>
</dbReference>
<dbReference type="Proteomes" id="UP000594638">
    <property type="component" value="Unassembled WGS sequence"/>
</dbReference>
<keyword evidence="4" id="KW-1185">Reference proteome</keyword>
<dbReference type="GO" id="GO:0005739">
    <property type="term" value="C:mitochondrion"/>
    <property type="evidence" value="ECO:0007669"/>
    <property type="project" value="TreeGrafter"/>
</dbReference>
<name>A0A8S0VLH5_OLEEU</name>
<dbReference type="InterPro" id="IPR011990">
    <property type="entry name" value="TPR-like_helical_dom_sf"/>
</dbReference>
<keyword evidence="2" id="KW-0677">Repeat</keyword>
<evidence type="ECO:0000313" key="4">
    <source>
        <dbReference type="Proteomes" id="UP000594638"/>
    </source>
</evidence>
<dbReference type="AlphaFoldDB" id="A0A8S0VLH5"/>
<gene>
    <name evidence="3" type="ORF">OLEA9_A005891</name>
</gene>
<dbReference type="Pfam" id="PF01535">
    <property type="entry name" value="PPR"/>
    <property type="match status" value="1"/>
</dbReference>
<dbReference type="InterPro" id="IPR002885">
    <property type="entry name" value="PPR_rpt"/>
</dbReference>
<reference evidence="3 4" key="1">
    <citation type="submission" date="2019-12" db="EMBL/GenBank/DDBJ databases">
        <authorList>
            <person name="Alioto T."/>
            <person name="Alioto T."/>
            <person name="Gomez Garrido J."/>
        </authorList>
    </citation>
    <scope>NUCLEOTIDE SEQUENCE [LARGE SCALE GENOMIC DNA]</scope>
</reference>
<comment type="caution">
    <text evidence="3">The sequence shown here is derived from an EMBL/GenBank/DDBJ whole genome shotgun (WGS) entry which is preliminary data.</text>
</comment>
<dbReference type="Gramene" id="OE9A005891T1">
    <property type="protein sequence ID" value="OE9A005891C1"/>
    <property type="gene ID" value="OE9A005891"/>
</dbReference>
<evidence type="ECO:0000313" key="3">
    <source>
        <dbReference type="EMBL" id="CAA3031634.1"/>
    </source>
</evidence>
<comment type="similarity">
    <text evidence="1">Belongs to the PPR family. P subfamily.</text>
</comment>
<protein>
    <submittedName>
        <fullName evidence="3">Pentatricopeptide repeat-containing At1g60770</fullName>
    </submittedName>
</protein>
<evidence type="ECO:0000256" key="1">
    <source>
        <dbReference type="ARBA" id="ARBA00007626"/>
    </source>
</evidence>
<evidence type="ECO:0000256" key="2">
    <source>
        <dbReference type="ARBA" id="ARBA00022737"/>
    </source>
</evidence>
<dbReference type="Gene3D" id="1.25.40.10">
    <property type="entry name" value="Tetratricopeptide repeat domain"/>
    <property type="match status" value="1"/>
</dbReference>
<dbReference type="OrthoDB" id="1717827at2759"/>
<accession>A0A8S0VLH5</accession>
<sequence>MKRDGRVAGDWRTYSNLASVYADAGLFDKAEKALKELEKLNTTREHSGYAFLVTLAYLKEGSLENAEVLKAQAKRRGVKSNAKTWELYLDYHLKNRELKSALDCIENAILTGREDGGKWTPLPAVIGELMRQFEQNKDVEGAKHFLEVLKKSKASRDQKYLNHR</sequence>
<proteinExistence type="inferred from homology"/>
<dbReference type="PANTHER" id="PTHR45717">
    <property type="entry name" value="OS12G0527900 PROTEIN"/>
    <property type="match status" value="1"/>
</dbReference>
<dbReference type="GO" id="GO:0003729">
    <property type="term" value="F:mRNA binding"/>
    <property type="evidence" value="ECO:0007669"/>
    <property type="project" value="UniProtKB-ARBA"/>
</dbReference>
<dbReference type="SUPFAM" id="SSF48452">
    <property type="entry name" value="TPR-like"/>
    <property type="match status" value="1"/>
</dbReference>